<evidence type="ECO:0000313" key="2">
    <source>
        <dbReference type="EMBL" id="KFH42077.1"/>
    </source>
</evidence>
<protein>
    <submittedName>
        <fullName evidence="2">Uncharacterized protein</fullName>
    </submittedName>
</protein>
<organism evidence="2 3">
    <name type="scientific">Hapsidospora chrysogenum (strain ATCC 11550 / CBS 779.69 / DSM 880 / IAM 14645 / JCM 23072 / IMI 49137)</name>
    <name type="common">Acremonium chrysogenum</name>
    <dbReference type="NCBI Taxonomy" id="857340"/>
    <lineage>
        <taxon>Eukaryota</taxon>
        <taxon>Fungi</taxon>
        <taxon>Dikarya</taxon>
        <taxon>Ascomycota</taxon>
        <taxon>Pezizomycotina</taxon>
        <taxon>Sordariomycetes</taxon>
        <taxon>Hypocreomycetidae</taxon>
        <taxon>Hypocreales</taxon>
        <taxon>Bionectriaceae</taxon>
        <taxon>Hapsidospora</taxon>
    </lineage>
</organism>
<dbReference type="Proteomes" id="UP000029964">
    <property type="component" value="Unassembled WGS sequence"/>
</dbReference>
<evidence type="ECO:0000313" key="3">
    <source>
        <dbReference type="Proteomes" id="UP000029964"/>
    </source>
</evidence>
<feature type="region of interest" description="Disordered" evidence="1">
    <location>
        <begin position="78"/>
        <end position="100"/>
    </location>
</feature>
<dbReference type="PANTHER" id="PTHR47204">
    <property type="entry name" value="OS02G0168900 PROTEIN"/>
    <property type="match status" value="1"/>
</dbReference>
<dbReference type="CDD" id="cd09271">
    <property type="entry name" value="RNase_H2-C"/>
    <property type="match status" value="1"/>
</dbReference>
<dbReference type="Pfam" id="PF08615">
    <property type="entry name" value="RNase_H2_suC"/>
    <property type="match status" value="1"/>
</dbReference>
<name>A0A086SY95_HAPC1</name>
<sequence>MTQPILAIEEDKSKPSPKAVANLLPCRVHHDGLVDPLDGYWTPTKSEDGVNIAYFRGRKLKGKTVTLPEEYRGVLVERKADEQQKPPIPEDGEGQPVDIGGLQVTAGFDEMVVWGHESVASAEADPYIRSVEEWLQVAEQVCTDKRSDELGEKKG</sequence>
<dbReference type="Gene3D" id="2.40.128.680">
    <property type="match status" value="1"/>
</dbReference>
<proteinExistence type="predicted"/>
<evidence type="ECO:0000256" key="1">
    <source>
        <dbReference type="SAM" id="MobiDB-lite"/>
    </source>
</evidence>
<keyword evidence="3" id="KW-1185">Reference proteome</keyword>
<reference evidence="3" key="1">
    <citation type="journal article" date="2014" name="Genome Announc.">
        <title>Genome sequence and annotation of Acremonium chrysogenum, producer of the beta-lactam antibiotic cephalosporin C.</title>
        <authorList>
            <person name="Terfehr D."/>
            <person name="Dahlmann T.A."/>
            <person name="Specht T."/>
            <person name="Zadra I."/>
            <person name="Kuernsteiner H."/>
            <person name="Kueck U."/>
        </authorList>
    </citation>
    <scope>NUCLEOTIDE SEQUENCE [LARGE SCALE GENOMIC DNA]</scope>
    <source>
        <strain evidence="3">ATCC 11550 / CBS 779.69 / DSM 880 / IAM 14645 / JCM 23072 / IMI 49137</strain>
    </source>
</reference>
<dbReference type="InterPro" id="IPR013924">
    <property type="entry name" value="RNase_H2_suC"/>
</dbReference>
<dbReference type="EMBL" id="JPKY01000105">
    <property type="protein sequence ID" value="KFH42077.1"/>
    <property type="molecule type" value="Genomic_DNA"/>
</dbReference>
<dbReference type="OrthoDB" id="6222486at2759"/>
<dbReference type="STRING" id="857340.A0A086SY95"/>
<dbReference type="PANTHER" id="PTHR47204:SF1">
    <property type="entry name" value="RIBONUCLEASE H2 SUBUNIT C"/>
    <property type="match status" value="1"/>
</dbReference>
<dbReference type="HOGENOM" id="CLU_097632_0_1_1"/>
<gene>
    <name evidence="2" type="ORF">ACRE_071900</name>
</gene>
<dbReference type="GO" id="GO:0006401">
    <property type="term" value="P:RNA catabolic process"/>
    <property type="evidence" value="ECO:0007669"/>
    <property type="project" value="InterPro"/>
</dbReference>
<comment type="caution">
    <text evidence="2">The sequence shown here is derived from an EMBL/GenBank/DDBJ whole genome shotgun (WGS) entry which is preliminary data.</text>
</comment>
<dbReference type="AlphaFoldDB" id="A0A086SY95"/>
<accession>A0A086SY95</accession>
<dbReference type="GO" id="GO:0032299">
    <property type="term" value="C:ribonuclease H2 complex"/>
    <property type="evidence" value="ECO:0007669"/>
    <property type="project" value="InterPro"/>
</dbReference>